<reference evidence="1" key="1">
    <citation type="journal article" date="2020" name="Stud. Mycol.">
        <title>101 Dothideomycetes genomes: a test case for predicting lifestyles and emergence of pathogens.</title>
        <authorList>
            <person name="Haridas S."/>
            <person name="Albert R."/>
            <person name="Binder M."/>
            <person name="Bloem J."/>
            <person name="Labutti K."/>
            <person name="Salamov A."/>
            <person name="Andreopoulos B."/>
            <person name="Baker S."/>
            <person name="Barry K."/>
            <person name="Bills G."/>
            <person name="Bluhm B."/>
            <person name="Cannon C."/>
            <person name="Castanera R."/>
            <person name="Culley D."/>
            <person name="Daum C."/>
            <person name="Ezra D."/>
            <person name="Gonzalez J."/>
            <person name="Henrissat B."/>
            <person name="Kuo A."/>
            <person name="Liang C."/>
            <person name="Lipzen A."/>
            <person name="Lutzoni F."/>
            <person name="Magnuson J."/>
            <person name="Mondo S."/>
            <person name="Nolan M."/>
            <person name="Ohm R."/>
            <person name="Pangilinan J."/>
            <person name="Park H.-J."/>
            <person name="Ramirez L."/>
            <person name="Alfaro M."/>
            <person name="Sun H."/>
            <person name="Tritt A."/>
            <person name="Yoshinaga Y."/>
            <person name="Zwiers L.-H."/>
            <person name="Turgeon B."/>
            <person name="Goodwin S."/>
            <person name="Spatafora J."/>
            <person name="Crous P."/>
            <person name="Grigoriev I."/>
        </authorList>
    </citation>
    <scope>NUCLEOTIDE SEQUENCE</scope>
    <source>
        <strain evidence="1">CBS 123094</strain>
    </source>
</reference>
<evidence type="ECO:0000313" key="2">
    <source>
        <dbReference type="Proteomes" id="UP000799779"/>
    </source>
</evidence>
<accession>A0A6A5WA01</accession>
<name>A0A6A5WA01_9PLEO</name>
<evidence type="ECO:0000313" key="1">
    <source>
        <dbReference type="EMBL" id="KAF1997619.1"/>
    </source>
</evidence>
<gene>
    <name evidence="1" type="ORF">P154DRAFT_565262</name>
</gene>
<evidence type="ECO:0008006" key="3">
    <source>
        <dbReference type="Google" id="ProtNLM"/>
    </source>
</evidence>
<dbReference type="Proteomes" id="UP000799779">
    <property type="component" value="Unassembled WGS sequence"/>
</dbReference>
<keyword evidence="2" id="KW-1185">Reference proteome</keyword>
<dbReference type="EMBL" id="ML977611">
    <property type="protein sequence ID" value="KAF1997619.1"/>
    <property type="molecule type" value="Genomic_DNA"/>
</dbReference>
<dbReference type="OrthoDB" id="1431934at2759"/>
<dbReference type="SUPFAM" id="SSF57850">
    <property type="entry name" value="RING/U-box"/>
    <property type="match status" value="1"/>
</dbReference>
<dbReference type="AlphaFoldDB" id="A0A6A5WA01"/>
<proteinExistence type="predicted"/>
<protein>
    <recommendedName>
        <fullName evidence="3">IBR domain-containing protein</fullName>
    </recommendedName>
</protein>
<sequence>MDTRGFNACVCPECGESLSWEDVRCLATDDAFLRYDTLSTRTALSSIPNFHFCQRCPSGHIHDALTNPIFTCIACGNSHCINH</sequence>
<organism evidence="1 2">
    <name type="scientific">Amniculicola lignicola CBS 123094</name>
    <dbReference type="NCBI Taxonomy" id="1392246"/>
    <lineage>
        <taxon>Eukaryota</taxon>
        <taxon>Fungi</taxon>
        <taxon>Dikarya</taxon>
        <taxon>Ascomycota</taxon>
        <taxon>Pezizomycotina</taxon>
        <taxon>Dothideomycetes</taxon>
        <taxon>Pleosporomycetidae</taxon>
        <taxon>Pleosporales</taxon>
        <taxon>Amniculicolaceae</taxon>
        <taxon>Amniculicola</taxon>
    </lineage>
</organism>
<feature type="non-terminal residue" evidence="1">
    <location>
        <position position="83"/>
    </location>
</feature>